<dbReference type="InterPro" id="IPR053728">
    <property type="entry name" value="Alginate_Permeability_Chnl"/>
</dbReference>
<protein>
    <submittedName>
        <fullName evidence="2">Alginate export family protein</fullName>
    </submittedName>
</protein>
<evidence type="ECO:0000259" key="1">
    <source>
        <dbReference type="Pfam" id="PF13372"/>
    </source>
</evidence>
<comment type="caution">
    <text evidence="2">The sequence shown here is derived from an EMBL/GenBank/DDBJ whole genome shotgun (WGS) entry which is preliminary data.</text>
</comment>
<keyword evidence="3" id="KW-1185">Reference proteome</keyword>
<evidence type="ECO:0000313" key="3">
    <source>
        <dbReference type="Proteomes" id="UP000641152"/>
    </source>
</evidence>
<dbReference type="EMBL" id="JACXST010000001">
    <property type="protein sequence ID" value="MBD9360599.1"/>
    <property type="molecule type" value="Genomic_DNA"/>
</dbReference>
<reference evidence="2 3" key="1">
    <citation type="submission" date="2020-09" db="EMBL/GenBank/DDBJ databases">
        <title>Methylomonas albis sp. nov. and Methylomonas fluvii sp. nov.: Two cold-adapted methanotrophs from the River Elbe and an amended description of Methylovulum psychrotolerans strain Eb1.</title>
        <authorList>
            <person name="Bussmann I.K."/>
            <person name="Klings K.-W."/>
            <person name="Warnstedt J."/>
            <person name="Hoppert M."/>
            <person name="Saborowski A."/>
            <person name="Horn F."/>
            <person name="Liebner S."/>
        </authorList>
    </citation>
    <scope>NUCLEOTIDE SEQUENCE [LARGE SCALE GENOMIC DNA]</scope>
    <source>
        <strain evidence="2 3">EbB</strain>
    </source>
</reference>
<accession>A0ABR9DBW4</accession>
<dbReference type="InterPro" id="IPR025388">
    <property type="entry name" value="Alginate_export_dom"/>
</dbReference>
<proteinExistence type="predicted"/>
<evidence type="ECO:0000313" key="2">
    <source>
        <dbReference type="EMBL" id="MBD9360599.1"/>
    </source>
</evidence>
<name>A0ABR9DBW4_9GAMM</name>
<dbReference type="Gene3D" id="2.40.160.100">
    <property type="match status" value="1"/>
</dbReference>
<dbReference type="Proteomes" id="UP000641152">
    <property type="component" value="Unassembled WGS sequence"/>
</dbReference>
<sequence length="506" mass="56814">MARPSTSSGRTLFKGRVNKRAFGAMAATGFYLVGAPMQAAEVKTYSKPPMAAFSSQMRDALLGNDKFEKPVWNLHDALNLPKWLDASVEQRTRYETMDGNFKANGRGGDQQIALQTALWLQAHIAKFRIGAEFLDARALGADSGSGVNNTHADAADFIQGYLAWADQNLFYSGIGAEVVAGRQTLNLGSRRLIARNAMRNDINSFTGVKLRLLNYDQWQFTGFVTMPVNRYPTTSADILNEVHEFDEEDTHTWFSGGFLELYNLAWGVNSEIYLYHLDEGDSIRNPTRNRRYFTPGVRFFLKPKKANFDFQTETIGQLGTVRSSTAASNGRDLEHAAWYQHADVGYTFDAPWSPRFALEYDYASGDENPNDNQDQRFDTLYGARRFEFGPTGMYGAFARSNISTPGYRITAAPRSDVQLGLSHRFYWLASARDSWTAAALQDSSGRSSDFVGQQLELTARWDFNSSLNFETGWAHLFKGEFAKKAPSAPTVKDDVDYVYVQSQLRF</sequence>
<feature type="domain" description="Alginate export" evidence="1">
    <location>
        <begin position="83"/>
        <end position="487"/>
    </location>
</feature>
<dbReference type="Pfam" id="PF13372">
    <property type="entry name" value="Alginate_exp"/>
    <property type="match status" value="1"/>
</dbReference>
<organism evidence="2 3">
    <name type="scientific">Methylomonas fluvii</name>
    <dbReference type="NCBI Taxonomy" id="1854564"/>
    <lineage>
        <taxon>Bacteria</taxon>
        <taxon>Pseudomonadati</taxon>
        <taxon>Pseudomonadota</taxon>
        <taxon>Gammaproteobacteria</taxon>
        <taxon>Methylococcales</taxon>
        <taxon>Methylococcaceae</taxon>
        <taxon>Methylomonas</taxon>
    </lineage>
</organism>
<gene>
    <name evidence="2" type="ORF">EBB_08630</name>
</gene>